<feature type="region of interest" description="Disordered" evidence="1">
    <location>
        <begin position="1"/>
        <end position="20"/>
    </location>
</feature>
<dbReference type="AlphaFoldDB" id="A0A2I0V816"/>
<dbReference type="EMBL" id="KZ504101">
    <property type="protein sequence ID" value="PKU59548.1"/>
    <property type="molecule type" value="Genomic_DNA"/>
</dbReference>
<dbReference type="Proteomes" id="UP000233837">
    <property type="component" value="Unassembled WGS sequence"/>
</dbReference>
<reference evidence="2 3" key="2">
    <citation type="journal article" date="2017" name="Nature">
        <title>The Apostasia genome and the evolution of orchids.</title>
        <authorList>
            <person name="Zhang G.Q."/>
            <person name="Liu K.W."/>
            <person name="Li Z."/>
            <person name="Lohaus R."/>
            <person name="Hsiao Y.Y."/>
            <person name="Niu S.C."/>
            <person name="Wang J.Y."/>
            <person name="Lin Y.C."/>
            <person name="Xu Q."/>
            <person name="Chen L.J."/>
            <person name="Yoshida K."/>
            <person name="Fujiwara S."/>
            <person name="Wang Z.W."/>
            <person name="Zhang Y.Q."/>
            <person name="Mitsuda N."/>
            <person name="Wang M."/>
            <person name="Liu G.H."/>
            <person name="Pecoraro L."/>
            <person name="Huang H.X."/>
            <person name="Xiao X.J."/>
            <person name="Lin M."/>
            <person name="Wu X.Y."/>
            <person name="Wu W.L."/>
            <person name="Chen Y.Y."/>
            <person name="Chang S.B."/>
            <person name="Sakamoto S."/>
            <person name="Ohme-Takagi M."/>
            <person name="Yagi M."/>
            <person name="Zeng S.J."/>
            <person name="Shen C.Y."/>
            <person name="Yeh C.M."/>
            <person name="Luo Y.B."/>
            <person name="Tsai W.C."/>
            <person name="Van de Peer Y."/>
            <person name="Liu Z.J."/>
        </authorList>
    </citation>
    <scope>NUCLEOTIDE SEQUENCE [LARGE SCALE GENOMIC DNA]</scope>
    <source>
        <tissue evidence="2">The whole plant</tissue>
    </source>
</reference>
<evidence type="ECO:0000313" key="3">
    <source>
        <dbReference type="Proteomes" id="UP000233837"/>
    </source>
</evidence>
<evidence type="ECO:0000256" key="1">
    <source>
        <dbReference type="SAM" id="MobiDB-lite"/>
    </source>
</evidence>
<protein>
    <submittedName>
        <fullName evidence="2">Uncharacterized protein</fullName>
    </submittedName>
</protein>
<gene>
    <name evidence="2" type="ORF">MA16_Dca026615</name>
</gene>
<keyword evidence="3" id="KW-1185">Reference proteome</keyword>
<accession>A0A2I0V816</accession>
<reference evidence="2 3" key="1">
    <citation type="journal article" date="2016" name="Sci. Rep.">
        <title>The Dendrobium catenatum Lindl. genome sequence provides insights into polysaccharide synthase, floral development and adaptive evolution.</title>
        <authorList>
            <person name="Zhang G.Q."/>
            <person name="Xu Q."/>
            <person name="Bian C."/>
            <person name="Tsai W.C."/>
            <person name="Yeh C.M."/>
            <person name="Liu K.W."/>
            <person name="Yoshida K."/>
            <person name="Zhang L.S."/>
            <person name="Chang S.B."/>
            <person name="Chen F."/>
            <person name="Shi Y."/>
            <person name="Su Y.Y."/>
            <person name="Zhang Y.Q."/>
            <person name="Chen L.J."/>
            <person name="Yin Y."/>
            <person name="Lin M."/>
            <person name="Huang H."/>
            <person name="Deng H."/>
            <person name="Wang Z.W."/>
            <person name="Zhu S.L."/>
            <person name="Zhao X."/>
            <person name="Deng C."/>
            <person name="Niu S.C."/>
            <person name="Huang J."/>
            <person name="Wang M."/>
            <person name="Liu G.H."/>
            <person name="Yang H.J."/>
            <person name="Xiao X.J."/>
            <person name="Hsiao Y.Y."/>
            <person name="Wu W.L."/>
            <person name="Chen Y.Y."/>
            <person name="Mitsuda N."/>
            <person name="Ohme-Takagi M."/>
            <person name="Luo Y.B."/>
            <person name="Van de Peer Y."/>
            <person name="Liu Z.J."/>
        </authorList>
    </citation>
    <scope>NUCLEOTIDE SEQUENCE [LARGE SCALE GENOMIC DNA]</scope>
    <source>
        <tissue evidence="2">The whole plant</tissue>
    </source>
</reference>
<name>A0A2I0V816_9ASPA</name>
<organism evidence="2 3">
    <name type="scientific">Dendrobium catenatum</name>
    <dbReference type="NCBI Taxonomy" id="906689"/>
    <lineage>
        <taxon>Eukaryota</taxon>
        <taxon>Viridiplantae</taxon>
        <taxon>Streptophyta</taxon>
        <taxon>Embryophyta</taxon>
        <taxon>Tracheophyta</taxon>
        <taxon>Spermatophyta</taxon>
        <taxon>Magnoliopsida</taxon>
        <taxon>Liliopsida</taxon>
        <taxon>Asparagales</taxon>
        <taxon>Orchidaceae</taxon>
        <taxon>Epidendroideae</taxon>
        <taxon>Malaxideae</taxon>
        <taxon>Dendrobiinae</taxon>
        <taxon>Dendrobium</taxon>
    </lineage>
</organism>
<evidence type="ECO:0000313" key="2">
    <source>
        <dbReference type="EMBL" id="PKU59548.1"/>
    </source>
</evidence>
<proteinExistence type="predicted"/>
<sequence length="69" mass="7873">MVKKILGSLPHQEGENDSRFFGSVGGEKDSRFSISQRGWKIFWYSTAPDWWKSYCKGFSALLSGLNESH</sequence>